<dbReference type="Proteomes" id="UP000323994">
    <property type="component" value="Unassembled WGS sequence"/>
</dbReference>
<evidence type="ECO:0000256" key="3">
    <source>
        <dbReference type="ARBA" id="ARBA00023163"/>
    </source>
</evidence>
<evidence type="ECO:0000313" key="6">
    <source>
        <dbReference type="Proteomes" id="UP000323994"/>
    </source>
</evidence>
<dbReference type="InterPro" id="IPR028082">
    <property type="entry name" value="Peripla_BP_I"/>
</dbReference>
<keyword evidence="2" id="KW-0238">DNA-binding</keyword>
<dbReference type="PANTHER" id="PTHR30146:SF144">
    <property type="entry name" value="LACI-FAMILY TRANSCRIPTION REGULATOR"/>
    <property type="match status" value="1"/>
</dbReference>
<dbReference type="InterPro" id="IPR000843">
    <property type="entry name" value="HTH_LacI"/>
</dbReference>
<name>A0A5M8R528_9BACT</name>
<comment type="caution">
    <text evidence="5">The sequence shown here is derived from an EMBL/GenBank/DDBJ whole genome shotgun (WGS) entry which is preliminary data.</text>
</comment>
<evidence type="ECO:0000256" key="2">
    <source>
        <dbReference type="ARBA" id="ARBA00023125"/>
    </source>
</evidence>
<sequence>MEKEHTSYGVKEIARRANVSTATVDRVLHNRTGVSEKTRTRINEIIKELDYQPNILASRLASRKIISLAVLLPGVSEETDFWSAPLNGIRRAESEIKQYGVQMKYFFFDINDKNAFQENINQLLQLDVHGILVAPSFIEETSRLAAQCAKRKIPFVFIDSDIPDLQSLAYIGPHLYKSGYTGAKLLTYRLGSNKKVLFINISKEIENYNYQEIEEGFRAYFNDRQQPNKIVRIDIRETDYQSVARHLTYVFHLNKDIGAAFVTNSRVHTVASFLKNSHRTDVSLIGYDFLKENVAYLENNVIDFLICHRPEDQGYRGIMALYQTLVMNSAVPNPHYMPIDIITKENFEFYQN</sequence>
<dbReference type="InterPro" id="IPR010982">
    <property type="entry name" value="Lambda_DNA-bd_dom_sf"/>
</dbReference>
<dbReference type="Pfam" id="PF13407">
    <property type="entry name" value="Peripla_BP_4"/>
    <property type="match status" value="1"/>
</dbReference>
<reference evidence="5 6" key="1">
    <citation type="submission" date="2019-05" db="EMBL/GenBank/DDBJ databases">
        <authorList>
            <person name="Qu J.-H."/>
        </authorList>
    </citation>
    <scope>NUCLEOTIDE SEQUENCE [LARGE SCALE GENOMIC DNA]</scope>
    <source>
        <strain evidence="5 6">NS28</strain>
    </source>
</reference>
<keyword evidence="6" id="KW-1185">Reference proteome</keyword>
<dbReference type="AlphaFoldDB" id="A0A5M8R528"/>
<dbReference type="GO" id="GO:0000976">
    <property type="term" value="F:transcription cis-regulatory region binding"/>
    <property type="evidence" value="ECO:0007669"/>
    <property type="project" value="TreeGrafter"/>
</dbReference>
<dbReference type="SMART" id="SM00354">
    <property type="entry name" value="HTH_LACI"/>
    <property type="match status" value="1"/>
</dbReference>
<dbReference type="CDD" id="cd06307">
    <property type="entry name" value="PBP1_sugar_binding"/>
    <property type="match status" value="1"/>
</dbReference>
<feature type="domain" description="HTH lacI-type" evidence="4">
    <location>
        <begin position="11"/>
        <end position="62"/>
    </location>
</feature>
<dbReference type="PROSITE" id="PS00356">
    <property type="entry name" value="HTH_LACI_1"/>
    <property type="match status" value="1"/>
</dbReference>
<dbReference type="InterPro" id="IPR025997">
    <property type="entry name" value="SBP_2_dom"/>
</dbReference>
<dbReference type="OrthoDB" id="628703at2"/>
<dbReference type="PROSITE" id="PS50932">
    <property type="entry name" value="HTH_LACI_2"/>
    <property type="match status" value="1"/>
</dbReference>
<dbReference type="SUPFAM" id="SSF47413">
    <property type="entry name" value="lambda repressor-like DNA-binding domains"/>
    <property type="match status" value="1"/>
</dbReference>
<evidence type="ECO:0000259" key="4">
    <source>
        <dbReference type="PROSITE" id="PS50932"/>
    </source>
</evidence>
<evidence type="ECO:0000313" key="5">
    <source>
        <dbReference type="EMBL" id="KAA6441252.1"/>
    </source>
</evidence>
<evidence type="ECO:0000256" key="1">
    <source>
        <dbReference type="ARBA" id="ARBA00023015"/>
    </source>
</evidence>
<dbReference type="CDD" id="cd01392">
    <property type="entry name" value="HTH_LacI"/>
    <property type="match status" value="1"/>
</dbReference>
<dbReference type="Gene3D" id="1.10.260.40">
    <property type="entry name" value="lambda repressor-like DNA-binding domains"/>
    <property type="match status" value="1"/>
</dbReference>
<dbReference type="Gene3D" id="3.40.50.2300">
    <property type="match status" value="2"/>
</dbReference>
<dbReference type="EMBL" id="VBSN01000019">
    <property type="protein sequence ID" value="KAA6441252.1"/>
    <property type="molecule type" value="Genomic_DNA"/>
</dbReference>
<dbReference type="GO" id="GO:0003700">
    <property type="term" value="F:DNA-binding transcription factor activity"/>
    <property type="evidence" value="ECO:0007669"/>
    <property type="project" value="TreeGrafter"/>
</dbReference>
<accession>A0A5M8R528</accession>
<organism evidence="5 6">
    <name type="scientific">Dyadobacter flavalbus</name>
    <dbReference type="NCBI Taxonomy" id="2579942"/>
    <lineage>
        <taxon>Bacteria</taxon>
        <taxon>Pseudomonadati</taxon>
        <taxon>Bacteroidota</taxon>
        <taxon>Cytophagia</taxon>
        <taxon>Cytophagales</taxon>
        <taxon>Spirosomataceae</taxon>
        <taxon>Dyadobacter</taxon>
    </lineage>
</organism>
<gene>
    <name evidence="5" type="ORF">FEM33_02785</name>
</gene>
<keyword evidence="3" id="KW-0804">Transcription</keyword>
<dbReference type="PANTHER" id="PTHR30146">
    <property type="entry name" value="LACI-RELATED TRANSCRIPTIONAL REPRESSOR"/>
    <property type="match status" value="1"/>
</dbReference>
<proteinExistence type="predicted"/>
<dbReference type="RefSeq" id="WP_139010598.1">
    <property type="nucleotide sequence ID" value="NZ_VBSN01000019.1"/>
</dbReference>
<protein>
    <submittedName>
        <fullName evidence="5">Substrate-binding domain-containing protein</fullName>
    </submittedName>
</protein>
<keyword evidence="1" id="KW-0805">Transcription regulation</keyword>
<dbReference type="Pfam" id="PF00356">
    <property type="entry name" value="LacI"/>
    <property type="match status" value="1"/>
</dbReference>
<dbReference type="SUPFAM" id="SSF53822">
    <property type="entry name" value="Periplasmic binding protein-like I"/>
    <property type="match status" value="1"/>
</dbReference>